<dbReference type="EMBL" id="MN739499">
    <property type="protein sequence ID" value="QHT08652.1"/>
    <property type="molecule type" value="Genomic_DNA"/>
</dbReference>
<keyword evidence="1" id="KW-0472">Membrane</keyword>
<sequence length="78" mass="9374">MNQINKLATRVIFILAFAIYFIVIALLIKNEFFMKEGFNTYFRQTVRPHIRNVKDARENVTYHFNSKFKDFGRSLGFY</sequence>
<dbReference type="AlphaFoldDB" id="A0A6C0CWV5"/>
<name>A0A6C0CWV5_9ZZZZ</name>
<proteinExistence type="predicted"/>
<protein>
    <submittedName>
        <fullName evidence="2">Uncharacterized protein</fullName>
    </submittedName>
</protein>
<accession>A0A6C0CWV5</accession>
<keyword evidence="1" id="KW-1133">Transmembrane helix</keyword>
<keyword evidence="1" id="KW-0812">Transmembrane</keyword>
<evidence type="ECO:0000313" key="2">
    <source>
        <dbReference type="EMBL" id="QHT08652.1"/>
    </source>
</evidence>
<reference evidence="2" key="1">
    <citation type="journal article" date="2020" name="Nature">
        <title>Giant virus diversity and host interactions through global metagenomics.</title>
        <authorList>
            <person name="Schulz F."/>
            <person name="Roux S."/>
            <person name="Paez-Espino D."/>
            <person name="Jungbluth S."/>
            <person name="Walsh D.A."/>
            <person name="Denef V.J."/>
            <person name="McMahon K.D."/>
            <person name="Konstantinidis K.T."/>
            <person name="Eloe-Fadrosh E.A."/>
            <person name="Kyrpides N.C."/>
            <person name="Woyke T."/>
        </authorList>
    </citation>
    <scope>NUCLEOTIDE SEQUENCE</scope>
    <source>
        <strain evidence="2">GVMAG-M-3300023109-53</strain>
    </source>
</reference>
<feature type="transmembrane region" description="Helical" evidence="1">
    <location>
        <begin position="7"/>
        <end position="28"/>
    </location>
</feature>
<evidence type="ECO:0000256" key="1">
    <source>
        <dbReference type="SAM" id="Phobius"/>
    </source>
</evidence>
<organism evidence="2">
    <name type="scientific">viral metagenome</name>
    <dbReference type="NCBI Taxonomy" id="1070528"/>
    <lineage>
        <taxon>unclassified sequences</taxon>
        <taxon>metagenomes</taxon>
        <taxon>organismal metagenomes</taxon>
    </lineage>
</organism>